<dbReference type="InterPro" id="IPR036162">
    <property type="entry name" value="Resolvase-like_N_sf"/>
</dbReference>
<evidence type="ECO:0008006" key="6">
    <source>
        <dbReference type="Google" id="ProtNLM"/>
    </source>
</evidence>
<dbReference type="GO" id="GO:0003677">
    <property type="term" value="F:DNA binding"/>
    <property type="evidence" value="ECO:0007669"/>
    <property type="project" value="InterPro"/>
</dbReference>
<dbReference type="InterPro" id="IPR006119">
    <property type="entry name" value="Resolv_N"/>
</dbReference>
<dbReference type="Gene3D" id="3.40.50.1390">
    <property type="entry name" value="Resolvase, N-terminal catalytic domain"/>
    <property type="match status" value="1"/>
</dbReference>
<evidence type="ECO:0000313" key="5">
    <source>
        <dbReference type="Proteomes" id="UP000177913"/>
    </source>
</evidence>
<sequence length="508" mass="59675">MKKGFSYIRCSTLGQAEEGFTLENQKRAIQEYCRSHNIQLLHTFEDGARSGRTVNRPEFQEMLKQIKEKNINCIVIYKIDRFARNITDFSRIVNELKAKQIELISLQEGNLTNGTSLVPNIFASVAQWESEVNSERTKDALMQKFRSGWQPCPPPIGYRSVGGEGERKSCEPEPYTAPIIRKLFELYSTGSYSIEKLKEWLEDKNILSKYGTIISFSRIHNILTNHFYYGLIRWHGQSKIGKHIPLISKELFDACQNILAKHRNFVIRERKYDFLLRGFVYCSCGMRLTADWHVIHSNNQKIAYYHCQRRYAPDCKQPYVQTKDLESQIEEKIKQIKFTYEFIQNLRDIADDFLASGKKNIESMKQALVNQKMSLELKRNRVEQLYIDGAMDKETYDRNHADLQSRIDNLQAQITNTEQEEKIDVPLIEKTLLLTKDVYQTYKEANDTIKRHYLRFFYERFVVKNKEIVEEKPTPVFDSLQRAFSVRLRTFQLPGLDSNQKPRSYTNP</sequence>
<dbReference type="Pfam" id="PF13408">
    <property type="entry name" value="Zn_ribbon_recom"/>
    <property type="match status" value="1"/>
</dbReference>
<dbReference type="InterPro" id="IPR038109">
    <property type="entry name" value="DNA_bind_recomb_sf"/>
</dbReference>
<accession>A0A1F7H2Z0</accession>
<feature type="domain" description="Recombinase" evidence="3">
    <location>
        <begin position="155"/>
        <end position="265"/>
    </location>
</feature>
<comment type="caution">
    <text evidence="4">The sequence shown here is derived from an EMBL/GenBank/DDBJ whole genome shotgun (WGS) entry which is preliminary data.</text>
</comment>
<evidence type="ECO:0000259" key="2">
    <source>
        <dbReference type="PROSITE" id="PS51736"/>
    </source>
</evidence>
<protein>
    <recommendedName>
        <fullName evidence="6">Resolvase/invertase-type recombinase catalytic domain-containing protein</fullName>
    </recommendedName>
</protein>
<dbReference type="InterPro" id="IPR025827">
    <property type="entry name" value="Zn_ribbon_recom_dom"/>
</dbReference>
<organism evidence="4 5">
    <name type="scientific">Candidatus Roizmanbacteria bacterium RIFCSPHIGHO2_02_FULL_38_11</name>
    <dbReference type="NCBI Taxonomy" id="1802039"/>
    <lineage>
        <taxon>Bacteria</taxon>
        <taxon>Candidatus Roizmaniibacteriota</taxon>
    </lineage>
</organism>
<gene>
    <name evidence="4" type="ORF">A3C25_00500</name>
</gene>
<dbReference type="Pfam" id="PF00239">
    <property type="entry name" value="Resolvase"/>
    <property type="match status" value="1"/>
</dbReference>
<dbReference type="Proteomes" id="UP000177913">
    <property type="component" value="Unassembled WGS sequence"/>
</dbReference>
<name>A0A1F7H2Z0_9BACT</name>
<dbReference type="Gene3D" id="3.90.1750.20">
    <property type="entry name" value="Putative Large Serine Recombinase, Chain B, Domain 2"/>
    <property type="match status" value="1"/>
</dbReference>
<dbReference type="PANTHER" id="PTHR30461:SF23">
    <property type="entry name" value="DNA RECOMBINASE-RELATED"/>
    <property type="match status" value="1"/>
</dbReference>
<dbReference type="PROSITE" id="PS51736">
    <property type="entry name" value="RECOMBINASES_3"/>
    <property type="match status" value="1"/>
</dbReference>
<dbReference type="EMBL" id="MFZO01000013">
    <property type="protein sequence ID" value="OGK25284.1"/>
    <property type="molecule type" value="Genomic_DNA"/>
</dbReference>
<feature type="coiled-coil region" evidence="1">
    <location>
        <begin position="358"/>
        <end position="420"/>
    </location>
</feature>
<dbReference type="PROSITE" id="PS51737">
    <property type="entry name" value="RECOMBINASE_DNA_BIND"/>
    <property type="match status" value="1"/>
</dbReference>
<feature type="domain" description="Resolvase/invertase-type recombinase catalytic" evidence="2">
    <location>
        <begin position="3"/>
        <end position="148"/>
    </location>
</feature>
<proteinExistence type="predicted"/>
<dbReference type="PANTHER" id="PTHR30461">
    <property type="entry name" value="DNA-INVERTASE FROM LAMBDOID PROPHAGE"/>
    <property type="match status" value="1"/>
</dbReference>
<evidence type="ECO:0000313" key="4">
    <source>
        <dbReference type="EMBL" id="OGK25284.1"/>
    </source>
</evidence>
<dbReference type="SMART" id="SM00857">
    <property type="entry name" value="Resolvase"/>
    <property type="match status" value="1"/>
</dbReference>
<keyword evidence="1" id="KW-0175">Coiled coil</keyword>
<evidence type="ECO:0000259" key="3">
    <source>
        <dbReference type="PROSITE" id="PS51737"/>
    </source>
</evidence>
<dbReference type="SUPFAM" id="SSF53041">
    <property type="entry name" value="Resolvase-like"/>
    <property type="match status" value="1"/>
</dbReference>
<dbReference type="CDD" id="cd00338">
    <property type="entry name" value="Ser_Recombinase"/>
    <property type="match status" value="1"/>
</dbReference>
<dbReference type="AlphaFoldDB" id="A0A1F7H2Z0"/>
<dbReference type="GO" id="GO:0000150">
    <property type="term" value="F:DNA strand exchange activity"/>
    <property type="evidence" value="ECO:0007669"/>
    <property type="project" value="InterPro"/>
</dbReference>
<reference evidence="4 5" key="1">
    <citation type="journal article" date="2016" name="Nat. Commun.">
        <title>Thousands of microbial genomes shed light on interconnected biogeochemical processes in an aquifer system.</title>
        <authorList>
            <person name="Anantharaman K."/>
            <person name="Brown C.T."/>
            <person name="Hug L.A."/>
            <person name="Sharon I."/>
            <person name="Castelle C.J."/>
            <person name="Probst A.J."/>
            <person name="Thomas B.C."/>
            <person name="Singh A."/>
            <person name="Wilkins M.J."/>
            <person name="Karaoz U."/>
            <person name="Brodie E.L."/>
            <person name="Williams K.H."/>
            <person name="Hubbard S.S."/>
            <person name="Banfield J.F."/>
        </authorList>
    </citation>
    <scope>NUCLEOTIDE SEQUENCE [LARGE SCALE GENOMIC DNA]</scope>
</reference>
<dbReference type="InterPro" id="IPR011109">
    <property type="entry name" value="DNA_bind_recombinase_dom"/>
</dbReference>
<dbReference type="Pfam" id="PF07508">
    <property type="entry name" value="Recombinase"/>
    <property type="match status" value="1"/>
</dbReference>
<dbReference type="InterPro" id="IPR050639">
    <property type="entry name" value="SSR_resolvase"/>
</dbReference>
<evidence type="ECO:0000256" key="1">
    <source>
        <dbReference type="SAM" id="Coils"/>
    </source>
</evidence>